<gene>
    <name evidence="2" type="ORF">JCR33_18860</name>
</gene>
<keyword evidence="3" id="KW-1185">Reference proteome</keyword>
<evidence type="ECO:0000313" key="3">
    <source>
        <dbReference type="Proteomes" id="UP000609531"/>
    </source>
</evidence>
<dbReference type="Gene3D" id="2.60.120.380">
    <property type="match status" value="1"/>
</dbReference>
<reference evidence="2" key="1">
    <citation type="submission" date="2020-12" db="EMBL/GenBank/DDBJ databases">
        <title>Bacterial taxonomy.</title>
        <authorList>
            <person name="Pan X."/>
        </authorList>
    </citation>
    <scope>NUCLEOTIDE SEQUENCE</scope>
    <source>
        <strain evidence="2">B2012</strain>
    </source>
</reference>
<evidence type="ECO:0008006" key="4">
    <source>
        <dbReference type="Google" id="ProtNLM"/>
    </source>
</evidence>
<dbReference type="SUPFAM" id="SSF89260">
    <property type="entry name" value="Collagen-binding domain"/>
    <property type="match status" value="1"/>
</dbReference>
<evidence type="ECO:0000256" key="1">
    <source>
        <dbReference type="SAM" id="SignalP"/>
    </source>
</evidence>
<dbReference type="Proteomes" id="UP000609531">
    <property type="component" value="Unassembled WGS sequence"/>
</dbReference>
<feature type="chain" id="PRO_5037012493" description="DNA breaking-rejoining protein" evidence="1">
    <location>
        <begin position="23"/>
        <end position="144"/>
    </location>
</feature>
<comment type="caution">
    <text evidence="2">The sequence shown here is derived from an EMBL/GenBank/DDBJ whole genome shotgun (WGS) entry which is preliminary data.</text>
</comment>
<organism evidence="2 3">
    <name type="scientific">Acuticoccus mangrovi</name>
    <dbReference type="NCBI Taxonomy" id="2796142"/>
    <lineage>
        <taxon>Bacteria</taxon>
        <taxon>Pseudomonadati</taxon>
        <taxon>Pseudomonadota</taxon>
        <taxon>Alphaproteobacteria</taxon>
        <taxon>Hyphomicrobiales</taxon>
        <taxon>Amorphaceae</taxon>
        <taxon>Acuticoccus</taxon>
    </lineage>
</organism>
<feature type="signal peptide" evidence="1">
    <location>
        <begin position="1"/>
        <end position="22"/>
    </location>
</feature>
<name>A0A934MIC1_9HYPH</name>
<protein>
    <recommendedName>
        <fullName evidence="4">DNA breaking-rejoining protein</fullName>
    </recommendedName>
</protein>
<evidence type="ECO:0000313" key="2">
    <source>
        <dbReference type="EMBL" id="MBJ3777775.1"/>
    </source>
</evidence>
<accession>A0A934MIC1</accession>
<dbReference type="EMBL" id="JAEKJA010000020">
    <property type="protein sequence ID" value="MBJ3777775.1"/>
    <property type="molecule type" value="Genomic_DNA"/>
</dbReference>
<dbReference type="RefSeq" id="WP_198883675.1">
    <property type="nucleotide sequence ID" value="NZ_JAEKJA010000020.1"/>
</dbReference>
<proteinExistence type="predicted"/>
<keyword evidence="1" id="KW-0732">Signal</keyword>
<dbReference type="AlphaFoldDB" id="A0A934MIC1"/>
<sequence length="144" mass="14733">MKTIAPLALLLALTGAPVAALAQNAAAEQVAFLPGETQTTITGELTGKDTKDYVFKATADQTMSAELTGPSSLYFNVLPPSSQTAIFNGSVDGSTFIGTLPSDGDYTIRLYQMGAAAEDANVADYSLTVSIVGAGEPAASPKPE</sequence>